<dbReference type="EMBL" id="CAAKMV010000144">
    <property type="protein sequence ID" value="VIO60419.1"/>
    <property type="molecule type" value="Genomic_DNA"/>
</dbReference>
<name>A0A4E9E372_GIBZA</name>
<dbReference type="Proteomes" id="UP000746612">
    <property type="component" value="Unassembled WGS sequence"/>
</dbReference>
<evidence type="ECO:0008006" key="5">
    <source>
        <dbReference type="Google" id="ProtNLM"/>
    </source>
</evidence>
<dbReference type="SUPFAM" id="SSF110296">
    <property type="entry name" value="Oligoxyloglucan reducing end-specific cellobiohydrolase"/>
    <property type="match status" value="1"/>
</dbReference>
<reference evidence="4" key="1">
    <citation type="submission" date="2019-04" db="EMBL/GenBank/DDBJ databases">
        <authorList>
            <person name="Melise S."/>
            <person name="Noan J."/>
            <person name="Okalmin O."/>
        </authorList>
    </citation>
    <scope>NUCLEOTIDE SEQUENCE</scope>
    <source>
        <strain evidence="4">FN9</strain>
    </source>
</reference>
<evidence type="ECO:0000313" key="4">
    <source>
        <dbReference type="EMBL" id="VIO60419.1"/>
    </source>
</evidence>
<protein>
    <recommendedName>
        <fullName evidence="5">Sialidase domain-containing protein</fullName>
    </recommendedName>
</protein>
<keyword evidence="1" id="KW-0175">Coiled coil</keyword>
<evidence type="ECO:0000256" key="2">
    <source>
        <dbReference type="SAM" id="SignalP"/>
    </source>
</evidence>
<accession>A0A4E9E372</accession>
<gene>
    <name evidence="4" type="ORF">FUG_LOCUS397552</name>
    <name evidence="3" type="ORF">MDCFG202_LOCUS170618</name>
</gene>
<dbReference type="Gene3D" id="2.120.10.10">
    <property type="match status" value="1"/>
</dbReference>
<dbReference type="AlphaFoldDB" id="A0A4E9E372"/>
<feature type="chain" id="PRO_5041126869" description="Sialidase domain-containing protein" evidence="2">
    <location>
        <begin position="17"/>
        <end position="635"/>
    </location>
</feature>
<proteinExistence type="predicted"/>
<evidence type="ECO:0000313" key="3">
    <source>
        <dbReference type="EMBL" id="CAG1977754.1"/>
    </source>
</evidence>
<feature type="signal peptide" evidence="2">
    <location>
        <begin position="1"/>
        <end position="16"/>
    </location>
</feature>
<feature type="coiled-coil region" evidence="1">
    <location>
        <begin position="442"/>
        <end position="476"/>
    </location>
</feature>
<dbReference type="EMBL" id="CAJPIJ010000108">
    <property type="protein sequence ID" value="CAG1977754.1"/>
    <property type="molecule type" value="Genomic_DNA"/>
</dbReference>
<keyword evidence="2" id="KW-0732">Signal</keyword>
<dbReference type="SMR" id="A0A4E9E372"/>
<reference evidence="3" key="2">
    <citation type="submission" date="2021-03" db="EMBL/GenBank/DDBJ databases">
        <authorList>
            <person name="Alouane T."/>
            <person name="Langin T."/>
            <person name="Bonhomme L."/>
        </authorList>
    </citation>
    <scope>NUCLEOTIDE SEQUENCE</scope>
    <source>
        <strain evidence="3">MDC_Fg202</strain>
    </source>
</reference>
<dbReference type="PANTHER" id="PTHR38792">
    <property type="entry name" value="BNR/ASP-BOX REPEAT DOMAIN PROTEIN (AFU_ORTHOLOGUE AFUA_7G06430)-RELATED"/>
    <property type="match status" value="1"/>
</dbReference>
<evidence type="ECO:0000256" key="1">
    <source>
        <dbReference type="SAM" id="Coils"/>
    </source>
</evidence>
<dbReference type="CDD" id="cd15482">
    <property type="entry name" value="Sialidase_non-viral"/>
    <property type="match status" value="1"/>
</dbReference>
<dbReference type="PANTHER" id="PTHR38792:SF3">
    <property type="entry name" value="BNR_ASP-BOX REPEAT DOMAIN PROTEIN (AFU_ORTHOLOGUE AFUA_7G06430)-RELATED"/>
    <property type="match status" value="1"/>
</dbReference>
<organism evidence="4">
    <name type="scientific">Gibberella zeae</name>
    <name type="common">Wheat head blight fungus</name>
    <name type="synonym">Fusarium graminearum</name>
    <dbReference type="NCBI Taxonomy" id="5518"/>
    <lineage>
        <taxon>Eukaryota</taxon>
        <taxon>Fungi</taxon>
        <taxon>Dikarya</taxon>
        <taxon>Ascomycota</taxon>
        <taxon>Pezizomycotina</taxon>
        <taxon>Sordariomycetes</taxon>
        <taxon>Hypocreomycetidae</taxon>
        <taxon>Hypocreales</taxon>
        <taxon>Nectriaceae</taxon>
        <taxon>Fusarium</taxon>
    </lineage>
</organism>
<sequence>MRFAAIVSFLLPLVAAKPAQKGKTFSNVEIFDPPTNYRDPQVLYARPLELSDGTLLGTWENYSPEPPNVWFPIVKSKDGGKTWKEISKVKDTQNNWGLRYQPQLYELPRAFGKYPKGTVLCSGSSIPSDLSETLIEVYASRDKGYTWEFVSHVALGGEALPNPGLTPVWEPFLMTYKEKLILYYSDQRDNATHSQKLVHQTTTDLKKWSKVVDDTKYADYYARPGMPTVAKLPNNEYIYVYEYGGGPNPPAGSDYWFPVYYRLSKDPQKFLNKAHHQIVSNDGTTPAGSPYVVWTPYGGKNGTIVVSCGTRSEIFTNQALGDASAWKKWDVPQPTAYTRSLLTFQKDPDLLMIMGAGILPPAGGKNTVSASVVRFSTKQENRIPANQSSPDVSNLRHRRSEIEQELCKIKPYIRGIKQRAREIIDEIKIYQKDVPREYWKDMDQLRSALKEIKRELEKLTTLKRRLRYEAKELRKEALRQIVSKLRSWMKLRDFRCGVKPLIESSLPEIATNPHYNQTSLYLTMNHPRRIERVSRVIKGSRTSSSPVNDQRLQLTKPLTFTHYSQAKPQSAQVENAYPQRVEYVYLYTVEMKREVASIAAETQAIKTDYRFRVARLQRDIAQMQRRLDQMERSKA</sequence>
<feature type="coiled-coil region" evidence="1">
    <location>
        <begin position="606"/>
        <end position="633"/>
    </location>
</feature>